<proteinExistence type="predicted"/>
<name>A0A2B7WKY1_9EURO</name>
<dbReference type="InterPro" id="IPR051678">
    <property type="entry name" value="AGP_Transferase"/>
</dbReference>
<dbReference type="Pfam" id="PF01636">
    <property type="entry name" value="APH"/>
    <property type="match status" value="1"/>
</dbReference>
<dbReference type="PANTHER" id="PTHR21310:SF15">
    <property type="entry name" value="AMINOGLYCOSIDE PHOSPHOTRANSFERASE DOMAIN-CONTAINING PROTEIN"/>
    <property type="match status" value="1"/>
</dbReference>
<dbReference type="PANTHER" id="PTHR21310">
    <property type="entry name" value="AMINOGLYCOSIDE PHOSPHOTRANSFERASE-RELATED-RELATED"/>
    <property type="match status" value="1"/>
</dbReference>
<reference evidence="3 4" key="1">
    <citation type="submission" date="2017-10" db="EMBL/GenBank/DDBJ databases">
        <title>Comparative genomics in systemic dimorphic fungi from Ajellomycetaceae.</title>
        <authorList>
            <person name="Munoz J.F."/>
            <person name="Mcewen J.G."/>
            <person name="Clay O.K."/>
            <person name="Cuomo C.A."/>
        </authorList>
    </citation>
    <scope>NUCLEOTIDE SEQUENCE [LARGE SCALE GENOMIC DNA]</scope>
    <source>
        <strain evidence="3 4">UAMH5409</strain>
    </source>
</reference>
<dbReference type="AlphaFoldDB" id="A0A2B7WKY1"/>
<dbReference type="Gene3D" id="3.90.1200.10">
    <property type="match status" value="1"/>
</dbReference>
<dbReference type="CDD" id="cd05120">
    <property type="entry name" value="APH_ChoK_like"/>
    <property type="match status" value="1"/>
</dbReference>
<evidence type="ECO:0000313" key="3">
    <source>
        <dbReference type="EMBL" id="PGG97171.1"/>
    </source>
</evidence>
<comment type="caution">
    <text evidence="3">The sequence shown here is derived from an EMBL/GenBank/DDBJ whole genome shotgun (WGS) entry which is preliminary data.</text>
</comment>
<dbReference type="InterPro" id="IPR011009">
    <property type="entry name" value="Kinase-like_dom_sf"/>
</dbReference>
<feature type="region of interest" description="Disordered" evidence="1">
    <location>
        <begin position="109"/>
        <end position="130"/>
    </location>
</feature>
<dbReference type="STRING" id="1447875.A0A2B7WKY1"/>
<dbReference type="Proteomes" id="UP000223968">
    <property type="component" value="Unassembled WGS sequence"/>
</dbReference>
<organism evidence="3 4">
    <name type="scientific">Helicocarpus griseus UAMH5409</name>
    <dbReference type="NCBI Taxonomy" id="1447875"/>
    <lineage>
        <taxon>Eukaryota</taxon>
        <taxon>Fungi</taxon>
        <taxon>Dikarya</taxon>
        <taxon>Ascomycota</taxon>
        <taxon>Pezizomycotina</taxon>
        <taxon>Eurotiomycetes</taxon>
        <taxon>Eurotiomycetidae</taxon>
        <taxon>Onygenales</taxon>
        <taxon>Ajellomycetaceae</taxon>
        <taxon>Helicocarpus</taxon>
    </lineage>
</organism>
<gene>
    <name evidence="3" type="ORF">AJ79_09308</name>
</gene>
<keyword evidence="4" id="KW-1185">Reference proteome</keyword>
<protein>
    <recommendedName>
        <fullName evidence="2">Aminoglycoside phosphotransferase domain-containing protein</fullName>
    </recommendedName>
</protein>
<dbReference type="InterPro" id="IPR002575">
    <property type="entry name" value="Aminoglycoside_PTrfase"/>
</dbReference>
<dbReference type="OrthoDB" id="2906425at2759"/>
<evidence type="ECO:0000313" key="4">
    <source>
        <dbReference type="Proteomes" id="UP000223968"/>
    </source>
</evidence>
<accession>A0A2B7WKY1</accession>
<dbReference type="EMBL" id="PDNB01000255">
    <property type="protein sequence ID" value="PGG97171.1"/>
    <property type="molecule type" value="Genomic_DNA"/>
</dbReference>
<sequence>MAANPTHEDTALPLRLNGPDAVQMNQDLMRSLHEALEKDPAADLLSIVGKNYLRAHRRTQYRQLSEAGHYNLRTINSLYDEVASDPEIDLLDHFPSDYARRYKWALPTQKKKNQAHEPQQPEQPPTPPDWVREKLDAINTASVVYPLSNKALALLQEGHETNGHSCETSLATSLKSLILKSERLFELSIRGVVVKCSDDIVIKVFPESRDLTEYHNLQYLADRVPHLPIPRTHGLIQLGKFRAMFMSYIPGVTLDKVWPCLSHGAKVSIQKQLDRIFSQLRGLGQVDGAQLGGVGGEGVKDYRIMESFAYKGITTARQFDELQFSAKHRAGPSYVKLLRCFLEDQNKTLRGSVFTHGDLKKCNIMVRKDSENADAYTVTGIIDWEDSGFYPEYYECTTLSNAQSIDVDDDWYLYVPDCISPLRFPVRWLVDRLWGNLLWSWRTDIVR</sequence>
<evidence type="ECO:0000259" key="2">
    <source>
        <dbReference type="Pfam" id="PF01636"/>
    </source>
</evidence>
<dbReference type="SUPFAM" id="SSF56112">
    <property type="entry name" value="Protein kinase-like (PK-like)"/>
    <property type="match status" value="1"/>
</dbReference>
<evidence type="ECO:0000256" key="1">
    <source>
        <dbReference type="SAM" id="MobiDB-lite"/>
    </source>
</evidence>
<feature type="domain" description="Aminoglycoside phosphotransferase" evidence="2">
    <location>
        <begin position="212"/>
        <end position="406"/>
    </location>
</feature>
<dbReference type="Gene3D" id="3.30.200.150">
    <property type="match status" value="1"/>
</dbReference>